<dbReference type="Proteomes" id="UP001163823">
    <property type="component" value="Chromosome 9"/>
</dbReference>
<proteinExistence type="predicted"/>
<evidence type="ECO:0000313" key="2">
    <source>
        <dbReference type="Proteomes" id="UP001163823"/>
    </source>
</evidence>
<reference evidence="1" key="1">
    <citation type="journal article" date="2023" name="Science">
        <title>Elucidation of the pathway for biosynthesis of saponin adjuvants from the soapbark tree.</title>
        <authorList>
            <person name="Reed J."/>
            <person name="Orme A."/>
            <person name="El-Demerdash A."/>
            <person name="Owen C."/>
            <person name="Martin L.B.B."/>
            <person name="Misra R.C."/>
            <person name="Kikuchi S."/>
            <person name="Rejzek M."/>
            <person name="Martin A.C."/>
            <person name="Harkess A."/>
            <person name="Leebens-Mack J."/>
            <person name="Louveau T."/>
            <person name="Stephenson M.J."/>
            <person name="Osbourn A."/>
        </authorList>
    </citation>
    <scope>NUCLEOTIDE SEQUENCE</scope>
    <source>
        <strain evidence="1">S10</strain>
    </source>
</reference>
<dbReference type="KEGG" id="qsa:O6P43_021581"/>
<sequence length="125" mass="14970">MGDQVLINWEFEESKAELINDPFVSLYNLQKQLETLQRTCIYKTDTLKGEMSQYYFMHIYIYDPLQKSLSLSLSVSVFWWWVRKIEVVEGKVSLQPRNQSLAIGFRFSSFWWPRPTNQINYDTLN</sequence>
<dbReference type="AlphaFoldDB" id="A0AAD7PHB8"/>
<evidence type="ECO:0000313" key="1">
    <source>
        <dbReference type="EMBL" id="KAJ7954899.1"/>
    </source>
</evidence>
<organism evidence="1 2">
    <name type="scientific">Quillaja saponaria</name>
    <name type="common">Soap bark tree</name>
    <dbReference type="NCBI Taxonomy" id="32244"/>
    <lineage>
        <taxon>Eukaryota</taxon>
        <taxon>Viridiplantae</taxon>
        <taxon>Streptophyta</taxon>
        <taxon>Embryophyta</taxon>
        <taxon>Tracheophyta</taxon>
        <taxon>Spermatophyta</taxon>
        <taxon>Magnoliopsida</taxon>
        <taxon>eudicotyledons</taxon>
        <taxon>Gunneridae</taxon>
        <taxon>Pentapetalae</taxon>
        <taxon>rosids</taxon>
        <taxon>fabids</taxon>
        <taxon>Fabales</taxon>
        <taxon>Quillajaceae</taxon>
        <taxon>Quillaja</taxon>
    </lineage>
</organism>
<gene>
    <name evidence="1" type="ORF">O6P43_021581</name>
</gene>
<dbReference type="EMBL" id="JARAOO010000009">
    <property type="protein sequence ID" value="KAJ7954899.1"/>
    <property type="molecule type" value="Genomic_DNA"/>
</dbReference>
<name>A0AAD7PHB8_QUISA</name>
<protein>
    <submittedName>
        <fullName evidence="1">Uncharacterized protein</fullName>
    </submittedName>
</protein>
<keyword evidence="2" id="KW-1185">Reference proteome</keyword>
<accession>A0AAD7PHB8</accession>
<comment type="caution">
    <text evidence="1">The sequence shown here is derived from an EMBL/GenBank/DDBJ whole genome shotgun (WGS) entry which is preliminary data.</text>
</comment>